<evidence type="ECO:0000259" key="5">
    <source>
        <dbReference type="Pfam" id="PF00496"/>
    </source>
</evidence>
<dbReference type="Proteomes" id="UP000620075">
    <property type="component" value="Unassembled WGS sequence"/>
</dbReference>
<feature type="domain" description="Solute-binding protein family 5" evidence="5">
    <location>
        <begin position="109"/>
        <end position="431"/>
    </location>
</feature>
<sequence length="524" mass="55544">MTRRASQLLALVLLVAACSQGETPAPAAAVDSYHAQPAYQKGGTALLADYEYPANLNPMTAQTDVELRLAQLSFSRLWGLDDQLRPYPDLARRVPTEQNGGVQLGGNGAMTVTIELVPGLRWSDGQPIGTDDVLLGWQALQKQPGRQLPDGAALSKQSVSKLTWSFSEVYAPYLALGAELFPLPAHRLQGGSGDAFFARPDAASGPFAPAAAVPGQHLDWLRNPHYADGRSVRGAYPEGDGPFTHQAWLDGVSFRAVPSRQALVDQAQAGGADLISHLTAPDLAGLRQVPGQAIAATAAERMEFLRPLGTLRDDRQLLDALSLALDRGQLVHDSQAGYGKPAGGPFPSALTAAGSIGGSRPDPAAARRALAGRTVTVTLLTACEEGAAGSAQNSLAQQWAPLGVTVRAACRPRDQFLAALQGTEPLLALYSDDPGSDPSDWAPLACTDRSLQVSLTVGRTSLDPAARRRAFQAAAQRWLALHCTLPLYEQERLNQVSARLHNLAPSPGSGLETWNAADWWLQPG</sequence>
<evidence type="ECO:0000313" key="7">
    <source>
        <dbReference type="Proteomes" id="UP000620075"/>
    </source>
</evidence>
<evidence type="ECO:0000256" key="4">
    <source>
        <dbReference type="SAM" id="SignalP"/>
    </source>
</evidence>
<dbReference type="EMBL" id="JAEKNQ010000062">
    <property type="protein sequence ID" value="MBJ7604627.1"/>
    <property type="molecule type" value="Genomic_DNA"/>
</dbReference>
<keyword evidence="2" id="KW-0813">Transport</keyword>
<organism evidence="6 7">
    <name type="scientific">Candidatus Dormiibacter inghamiae</name>
    <dbReference type="NCBI Taxonomy" id="3127013"/>
    <lineage>
        <taxon>Bacteria</taxon>
        <taxon>Bacillati</taxon>
        <taxon>Candidatus Dormiibacterota</taxon>
        <taxon>Candidatus Dormibacteria</taxon>
        <taxon>Candidatus Dormibacterales</taxon>
        <taxon>Candidatus Dormibacteraceae</taxon>
        <taxon>Candidatus Dormiibacter</taxon>
    </lineage>
</organism>
<evidence type="ECO:0000256" key="3">
    <source>
        <dbReference type="ARBA" id="ARBA00022729"/>
    </source>
</evidence>
<reference evidence="6 7" key="1">
    <citation type="submission" date="2020-10" db="EMBL/GenBank/DDBJ databases">
        <title>Ca. Dormibacterota MAGs.</title>
        <authorList>
            <person name="Montgomery K."/>
        </authorList>
    </citation>
    <scope>NUCLEOTIDE SEQUENCE [LARGE SCALE GENOMIC DNA]</scope>
    <source>
        <strain evidence="6">SC8811_S16_3</strain>
    </source>
</reference>
<comment type="similarity">
    <text evidence="1">Belongs to the bacterial solute-binding protein 5 family.</text>
</comment>
<keyword evidence="3 4" id="KW-0732">Signal</keyword>
<feature type="signal peptide" evidence="4">
    <location>
        <begin position="1"/>
        <end position="27"/>
    </location>
</feature>
<dbReference type="Pfam" id="PF00496">
    <property type="entry name" value="SBP_bac_5"/>
    <property type="match status" value="1"/>
</dbReference>
<dbReference type="Gene3D" id="3.40.190.10">
    <property type="entry name" value="Periplasmic binding protein-like II"/>
    <property type="match status" value="1"/>
</dbReference>
<gene>
    <name evidence="6" type="ORF">JF888_15845</name>
</gene>
<evidence type="ECO:0000256" key="2">
    <source>
        <dbReference type="ARBA" id="ARBA00022448"/>
    </source>
</evidence>
<dbReference type="InterPro" id="IPR000914">
    <property type="entry name" value="SBP_5_dom"/>
</dbReference>
<evidence type="ECO:0000313" key="6">
    <source>
        <dbReference type="EMBL" id="MBJ7604627.1"/>
    </source>
</evidence>
<dbReference type="PROSITE" id="PS51257">
    <property type="entry name" value="PROKAR_LIPOPROTEIN"/>
    <property type="match status" value="1"/>
</dbReference>
<evidence type="ECO:0000256" key="1">
    <source>
        <dbReference type="ARBA" id="ARBA00005695"/>
    </source>
</evidence>
<dbReference type="RefSeq" id="WP_338182559.1">
    <property type="nucleotide sequence ID" value="NZ_JAEKNQ010000062.1"/>
</dbReference>
<dbReference type="PANTHER" id="PTHR30290:SF9">
    <property type="entry name" value="OLIGOPEPTIDE-BINDING PROTEIN APPA"/>
    <property type="match status" value="1"/>
</dbReference>
<dbReference type="GO" id="GO:0015833">
    <property type="term" value="P:peptide transport"/>
    <property type="evidence" value="ECO:0007669"/>
    <property type="project" value="TreeGrafter"/>
</dbReference>
<dbReference type="Gene3D" id="3.10.105.10">
    <property type="entry name" value="Dipeptide-binding Protein, Domain 3"/>
    <property type="match status" value="1"/>
</dbReference>
<feature type="chain" id="PRO_5037044240" description="Solute-binding protein family 5 domain-containing protein" evidence="4">
    <location>
        <begin position="28"/>
        <end position="524"/>
    </location>
</feature>
<protein>
    <recommendedName>
        <fullName evidence="5">Solute-binding protein family 5 domain-containing protein</fullName>
    </recommendedName>
</protein>
<dbReference type="PANTHER" id="PTHR30290">
    <property type="entry name" value="PERIPLASMIC BINDING COMPONENT OF ABC TRANSPORTER"/>
    <property type="match status" value="1"/>
</dbReference>
<comment type="caution">
    <text evidence="6">The sequence shown here is derived from an EMBL/GenBank/DDBJ whole genome shotgun (WGS) entry which is preliminary data.</text>
</comment>
<name>A0A934NIA0_9BACT</name>
<proteinExistence type="inferred from homology"/>
<dbReference type="SUPFAM" id="SSF53850">
    <property type="entry name" value="Periplasmic binding protein-like II"/>
    <property type="match status" value="1"/>
</dbReference>
<accession>A0A934NIA0</accession>
<dbReference type="GO" id="GO:1904680">
    <property type="term" value="F:peptide transmembrane transporter activity"/>
    <property type="evidence" value="ECO:0007669"/>
    <property type="project" value="TreeGrafter"/>
</dbReference>
<dbReference type="InterPro" id="IPR039424">
    <property type="entry name" value="SBP_5"/>
</dbReference>
<dbReference type="AlphaFoldDB" id="A0A934NIA0"/>